<keyword evidence="4 7" id="KW-0812">Transmembrane</keyword>
<feature type="transmembrane region" description="Helical" evidence="7">
    <location>
        <begin position="183"/>
        <end position="202"/>
    </location>
</feature>
<evidence type="ECO:0000313" key="8">
    <source>
        <dbReference type="EMBL" id="BCV43569.1"/>
    </source>
</evidence>
<keyword evidence="6 7" id="KW-0472">Membrane</keyword>
<feature type="transmembrane region" description="Helical" evidence="7">
    <location>
        <begin position="91"/>
        <end position="114"/>
    </location>
</feature>
<dbReference type="PANTHER" id="PTHR34856:SF2">
    <property type="entry name" value="PROTEIN NRFD"/>
    <property type="match status" value="1"/>
</dbReference>
<keyword evidence="3" id="KW-1003">Cell membrane</keyword>
<evidence type="ECO:0000256" key="7">
    <source>
        <dbReference type="SAM" id="Phobius"/>
    </source>
</evidence>
<evidence type="ECO:0000256" key="3">
    <source>
        <dbReference type="ARBA" id="ARBA00022475"/>
    </source>
</evidence>
<accession>A0A379Z5H8</accession>
<reference evidence="8" key="2">
    <citation type="submission" date="2021-05" db="EMBL/GenBank/DDBJ databases">
        <title>Molecular characterization for Shewanella algae harboring chromosomal blaOXA-55-like strains isolated from clinical and environment sample.</title>
        <authorList>
            <person name="Ohama Y."/>
            <person name="Aoki K."/>
            <person name="Harada S."/>
            <person name="Moriya K."/>
            <person name="Ishii Y."/>
            <person name="Tateda K."/>
        </authorList>
    </citation>
    <scope>NUCLEOTIDE SEQUENCE</scope>
    <source>
        <strain evidence="8">TUM17379</strain>
    </source>
</reference>
<keyword evidence="10" id="KW-1185">Reference proteome</keyword>
<proteinExistence type="inferred from homology"/>
<dbReference type="RefSeq" id="WP_044733639.1">
    <property type="nucleotide sequence ID" value="NZ_AP024613.1"/>
</dbReference>
<dbReference type="EMBL" id="AP024613">
    <property type="protein sequence ID" value="BCV43569.1"/>
    <property type="molecule type" value="Genomic_DNA"/>
</dbReference>
<feature type="transmembrane region" description="Helical" evidence="7">
    <location>
        <begin position="280"/>
        <end position="300"/>
    </location>
</feature>
<dbReference type="AlphaFoldDB" id="A0A379Z5H8"/>
<gene>
    <name evidence="9" type="ORF">NCTC10738_01037</name>
    <name evidence="8" type="ORF">TUM17379_05870</name>
</gene>
<dbReference type="InterPro" id="IPR052049">
    <property type="entry name" value="Electron_transfer_protein"/>
</dbReference>
<dbReference type="Proteomes" id="UP000254069">
    <property type="component" value="Unassembled WGS sequence"/>
</dbReference>
<organism evidence="9 10">
    <name type="scientific">Shewanella algae</name>
    <dbReference type="NCBI Taxonomy" id="38313"/>
    <lineage>
        <taxon>Bacteria</taxon>
        <taxon>Pseudomonadati</taxon>
        <taxon>Pseudomonadota</taxon>
        <taxon>Gammaproteobacteria</taxon>
        <taxon>Alteromonadales</taxon>
        <taxon>Shewanellaceae</taxon>
        <taxon>Shewanella</taxon>
    </lineage>
</organism>
<comment type="subcellular location">
    <subcellularLocation>
        <location evidence="1">Cell membrane</location>
        <topology evidence="1">Multi-pass membrane protein</topology>
    </subcellularLocation>
</comment>
<feature type="transmembrane region" description="Helical" evidence="7">
    <location>
        <begin position="20"/>
        <end position="41"/>
    </location>
</feature>
<dbReference type="PANTHER" id="PTHR34856">
    <property type="entry name" value="PROTEIN NRFD"/>
    <property type="match status" value="1"/>
</dbReference>
<dbReference type="InterPro" id="IPR005614">
    <property type="entry name" value="NrfD-like"/>
</dbReference>
<evidence type="ECO:0000256" key="5">
    <source>
        <dbReference type="ARBA" id="ARBA00022989"/>
    </source>
</evidence>
<dbReference type="GO" id="GO:0005886">
    <property type="term" value="C:plasma membrane"/>
    <property type="evidence" value="ECO:0007669"/>
    <property type="project" value="UniProtKB-SubCell"/>
</dbReference>
<feature type="transmembrane region" description="Helical" evidence="7">
    <location>
        <begin position="50"/>
        <end position="71"/>
    </location>
</feature>
<evidence type="ECO:0000256" key="2">
    <source>
        <dbReference type="ARBA" id="ARBA00008929"/>
    </source>
</evidence>
<dbReference type="Proteomes" id="UP000825078">
    <property type="component" value="Chromosome"/>
</dbReference>
<evidence type="ECO:0000256" key="6">
    <source>
        <dbReference type="ARBA" id="ARBA00023136"/>
    </source>
</evidence>
<comment type="similarity">
    <text evidence="2">Belongs to the NrfD family.</text>
</comment>
<protein>
    <submittedName>
        <fullName evidence="9">Tetrathionate reductase subunit C</fullName>
    </submittedName>
</protein>
<name>A0A379Z5H8_9GAMM</name>
<keyword evidence="5 7" id="KW-1133">Transmembrane helix</keyword>
<dbReference type="Gene3D" id="1.20.1630.10">
    <property type="entry name" value="Formate dehydrogenase/DMSO reductase domain"/>
    <property type="match status" value="1"/>
</dbReference>
<feature type="transmembrane region" description="Helical" evidence="7">
    <location>
        <begin position="253"/>
        <end position="273"/>
    </location>
</feature>
<evidence type="ECO:0000256" key="1">
    <source>
        <dbReference type="ARBA" id="ARBA00004651"/>
    </source>
</evidence>
<feature type="transmembrane region" description="Helical" evidence="7">
    <location>
        <begin position="320"/>
        <end position="342"/>
    </location>
</feature>
<feature type="transmembrane region" description="Helical" evidence="7">
    <location>
        <begin position="214"/>
        <end position="233"/>
    </location>
</feature>
<evidence type="ECO:0000256" key="4">
    <source>
        <dbReference type="ARBA" id="ARBA00022692"/>
    </source>
</evidence>
<dbReference type="EMBL" id="UGYO01000001">
    <property type="protein sequence ID" value="SUI55735.1"/>
    <property type="molecule type" value="Genomic_DNA"/>
</dbReference>
<feature type="transmembrane region" description="Helical" evidence="7">
    <location>
        <begin position="143"/>
        <end position="163"/>
    </location>
</feature>
<evidence type="ECO:0000313" key="9">
    <source>
        <dbReference type="EMBL" id="SUI55735.1"/>
    </source>
</evidence>
<reference evidence="9 10" key="1">
    <citation type="submission" date="2018-06" db="EMBL/GenBank/DDBJ databases">
        <authorList>
            <consortium name="Pathogen Informatics"/>
            <person name="Doyle S."/>
        </authorList>
    </citation>
    <scope>NUCLEOTIDE SEQUENCE [LARGE SCALE GENOMIC DNA]</scope>
    <source>
        <strain evidence="9 10">NCTC10738</strain>
    </source>
</reference>
<evidence type="ECO:0000313" key="10">
    <source>
        <dbReference type="Proteomes" id="UP000254069"/>
    </source>
</evidence>
<dbReference type="Pfam" id="PF03916">
    <property type="entry name" value="NrfD"/>
    <property type="match status" value="1"/>
</dbReference>
<sequence>MDIKEILTPDIAITWLPWAVQYFFMMGLAYSAVWIAALTIIRPGAKDRRLLTLCGSLILSTAIVAPVALLADLHQPARAWHFYMQLRPDSWMWYGAWLLPLFMAAALAFAYLLLRPSLPTQPKDGWSRLGYWLRLGNWQGEPWLKPLAWVALLSGLSIALYTGMETMAIKARPLWHSYWLPPLFAASALAAGSGMLIWLNRLFNGHKQETDKQLLLWLRGSFALFALLLIGWALSGGNSANEARLLLGDSPSWQLAAIWVLATLALLALLLAFRHLPRWALLFGSFAAIHLAWGFRWLVLIQAQTDPKYGAGTYFYELPWGPQGLLGILGTFGLWLALITLISELIRQSATGLKGAA</sequence>